<dbReference type="STRING" id="61819.ENSACIP00000019225"/>
<dbReference type="GeneTree" id="ENSGT00500000044904"/>
<keyword evidence="3" id="KW-0175">Coiled coil</keyword>
<feature type="domain" description="AIG1-type G" evidence="4">
    <location>
        <begin position="48"/>
        <end position="223"/>
    </location>
</feature>
<dbReference type="OMA" id="THADGME"/>
<evidence type="ECO:0000256" key="2">
    <source>
        <dbReference type="ARBA" id="ARBA00022741"/>
    </source>
</evidence>
<dbReference type="Ensembl" id="ENSACIT00000019744.1">
    <property type="protein sequence ID" value="ENSACIP00000019225.1"/>
    <property type="gene ID" value="ENSACIG00000014973.1"/>
</dbReference>
<evidence type="ECO:0000256" key="1">
    <source>
        <dbReference type="ARBA" id="ARBA00008535"/>
    </source>
</evidence>
<comment type="similarity">
    <text evidence="1">Belongs to the TRAFAC class TrmE-Era-EngA-EngB-Septin-like GTPase superfamily. AIG1/Toc34/Toc159-like paraseptin GTPase family. IAN subfamily.</text>
</comment>
<accession>A0A3Q0SFX3</accession>
<keyword evidence="6" id="KW-1185">Reference proteome</keyword>
<proteinExistence type="inferred from homology"/>
<dbReference type="PANTHER" id="PTHR32046">
    <property type="entry name" value="G DOMAIN-CONTAINING PROTEIN"/>
    <property type="match status" value="1"/>
</dbReference>
<evidence type="ECO:0000256" key="3">
    <source>
        <dbReference type="SAM" id="Coils"/>
    </source>
</evidence>
<dbReference type="AlphaFoldDB" id="A0A3Q0SFX3"/>
<evidence type="ECO:0000259" key="4">
    <source>
        <dbReference type="Pfam" id="PF04548"/>
    </source>
</evidence>
<dbReference type="InterPro" id="IPR027417">
    <property type="entry name" value="P-loop_NTPase"/>
</dbReference>
<dbReference type="SUPFAM" id="SSF52540">
    <property type="entry name" value="P-loop containing nucleoside triphosphate hydrolases"/>
    <property type="match status" value="1"/>
</dbReference>
<evidence type="ECO:0000313" key="6">
    <source>
        <dbReference type="Proteomes" id="UP000261340"/>
    </source>
</evidence>
<dbReference type="Pfam" id="PF04548">
    <property type="entry name" value="AIG1"/>
    <property type="match status" value="1"/>
</dbReference>
<dbReference type="Gene3D" id="3.40.50.300">
    <property type="entry name" value="P-loop containing nucleotide triphosphate hydrolases"/>
    <property type="match status" value="1"/>
</dbReference>
<dbReference type="Proteomes" id="UP000261340">
    <property type="component" value="Unplaced"/>
</dbReference>
<dbReference type="GO" id="GO:0005525">
    <property type="term" value="F:GTP binding"/>
    <property type="evidence" value="ECO:0007669"/>
    <property type="project" value="InterPro"/>
</dbReference>
<sequence length="501" mass="57354">AEKPRPPSPHVHISSRPPAVYQLRAKKQKFGTLTGMTVGEKNVNKINKTILLVGETGTGRSTLINALFNYSMGVKFEGEVCQTESQTSDVIVYEIFGYEGETLPCSLTIIDTPGYGDTRGILCDDSINHKLLELFQSEIESHEIHAVGLVMKATDNRLSDQPMSSFNSVMSLFGKDLEKNIVALITHSNGRRPKNALEALKAAKVKCAKNDKNEPVYFLFDNCQHEDRTEEEKFLKDADEISERGMREFTAFLGKTAPQKLEQTVEVLNERIRLTDCIQNIQDKLKLTELKQTEIKHIQEEFTVEVDEVYKEKKPTDGGRWTLFFYQAAVCCTVCEENCHYPRRKAWKPEQCVVMNGGRCTVCTGKCPASAHVREKWRYVTKTKKAKETMEELKLKYEKNKTESEEKLSLLENLKTEMKQLTAEKKQFLDESYQHVVRLEQIALKADSVSTYVHLDFLMKMKEEGDTEKVQKLKEMRSRVDEGSRAVCYNHRVLLFIGQFM</sequence>
<dbReference type="InterPro" id="IPR006703">
    <property type="entry name" value="G_AIG1"/>
</dbReference>
<evidence type="ECO:0000313" key="5">
    <source>
        <dbReference type="Ensembl" id="ENSACIP00000019225.1"/>
    </source>
</evidence>
<feature type="coiled-coil region" evidence="3">
    <location>
        <begin position="383"/>
        <end position="431"/>
    </location>
</feature>
<organism evidence="5 6">
    <name type="scientific">Amphilophus citrinellus</name>
    <name type="common">Midas cichlid</name>
    <name type="synonym">Cichlasoma citrinellum</name>
    <dbReference type="NCBI Taxonomy" id="61819"/>
    <lineage>
        <taxon>Eukaryota</taxon>
        <taxon>Metazoa</taxon>
        <taxon>Chordata</taxon>
        <taxon>Craniata</taxon>
        <taxon>Vertebrata</taxon>
        <taxon>Euteleostomi</taxon>
        <taxon>Actinopterygii</taxon>
        <taxon>Neopterygii</taxon>
        <taxon>Teleostei</taxon>
        <taxon>Neoteleostei</taxon>
        <taxon>Acanthomorphata</taxon>
        <taxon>Ovalentaria</taxon>
        <taxon>Cichlomorphae</taxon>
        <taxon>Cichliformes</taxon>
        <taxon>Cichlidae</taxon>
        <taxon>New World cichlids</taxon>
        <taxon>Cichlasomatinae</taxon>
        <taxon>Heroini</taxon>
        <taxon>Amphilophus</taxon>
    </lineage>
</organism>
<reference evidence="5" key="2">
    <citation type="submission" date="2025-09" db="UniProtKB">
        <authorList>
            <consortium name="Ensembl"/>
        </authorList>
    </citation>
    <scope>IDENTIFICATION</scope>
</reference>
<dbReference type="PANTHER" id="PTHR32046:SF11">
    <property type="entry name" value="IMMUNE-ASSOCIATED NUCLEOTIDE-BINDING PROTEIN 10-LIKE"/>
    <property type="match status" value="1"/>
</dbReference>
<protein>
    <recommendedName>
        <fullName evidence="4">AIG1-type G domain-containing protein</fullName>
    </recommendedName>
</protein>
<name>A0A3Q0SFX3_AMPCI</name>
<reference evidence="5" key="1">
    <citation type="submission" date="2025-08" db="UniProtKB">
        <authorList>
            <consortium name="Ensembl"/>
        </authorList>
    </citation>
    <scope>IDENTIFICATION</scope>
</reference>
<keyword evidence="2" id="KW-0547">Nucleotide-binding</keyword>